<reference evidence="3" key="1">
    <citation type="journal article" date="2017" name="bioRxiv">
        <title>Comparative analysis of the genomes of Stylophora pistillata and Acropora digitifera provides evidence for extensive differences between species of corals.</title>
        <authorList>
            <person name="Voolstra C.R."/>
            <person name="Li Y."/>
            <person name="Liew Y.J."/>
            <person name="Baumgarten S."/>
            <person name="Zoccola D."/>
            <person name="Flot J.-F."/>
            <person name="Tambutte S."/>
            <person name="Allemand D."/>
            <person name="Aranda M."/>
        </authorList>
    </citation>
    <scope>NUCLEOTIDE SEQUENCE [LARGE SCALE GENOMIC DNA]</scope>
</reference>
<dbReference type="PROSITE" id="PS50878">
    <property type="entry name" value="RT_POL"/>
    <property type="match status" value="1"/>
</dbReference>
<dbReference type="PANTHER" id="PTHR33332">
    <property type="entry name" value="REVERSE TRANSCRIPTASE DOMAIN-CONTAINING PROTEIN"/>
    <property type="match status" value="1"/>
</dbReference>
<gene>
    <name evidence="2" type="primary">RTase</name>
    <name evidence="2" type="ORF">AWC38_SpisGene8012</name>
</gene>
<dbReference type="InterPro" id="IPR043502">
    <property type="entry name" value="DNA/RNA_pol_sf"/>
</dbReference>
<comment type="caution">
    <text evidence="2">The sequence shown here is derived from an EMBL/GenBank/DDBJ whole genome shotgun (WGS) entry which is preliminary data.</text>
</comment>
<organism evidence="2 3">
    <name type="scientific">Stylophora pistillata</name>
    <name type="common">Smooth cauliflower coral</name>
    <dbReference type="NCBI Taxonomy" id="50429"/>
    <lineage>
        <taxon>Eukaryota</taxon>
        <taxon>Metazoa</taxon>
        <taxon>Cnidaria</taxon>
        <taxon>Anthozoa</taxon>
        <taxon>Hexacorallia</taxon>
        <taxon>Scleractinia</taxon>
        <taxon>Astrocoeniina</taxon>
        <taxon>Pocilloporidae</taxon>
        <taxon>Stylophora</taxon>
    </lineage>
</organism>
<dbReference type="SUPFAM" id="SSF56672">
    <property type="entry name" value="DNA/RNA polymerases"/>
    <property type="match status" value="1"/>
</dbReference>
<dbReference type="GO" id="GO:0003964">
    <property type="term" value="F:RNA-directed DNA polymerase activity"/>
    <property type="evidence" value="ECO:0007669"/>
    <property type="project" value="UniProtKB-KW"/>
</dbReference>
<dbReference type="InterPro" id="IPR000477">
    <property type="entry name" value="RT_dom"/>
</dbReference>
<dbReference type="Proteomes" id="UP000225706">
    <property type="component" value="Unassembled WGS sequence"/>
</dbReference>
<keyword evidence="2" id="KW-0548">Nucleotidyltransferase</keyword>
<keyword evidence="2" id="KW-0695">RNA-directed DNA polymerase</keyword>
<sequence>MLHANAEVVKKRIFKTFNRDDFQTDLGRVPFHAAYVFDDKDDVYWCWETLYNQVLDDHAPMRSFKRRSSAESMFTKKYHGCDSALLSLTEQWKKEIDNNKLIGLVSMDLSKAFDTLPHELIVLKLKEYGADEATTTLIKDYLSNRFQRVRLGNTLSNWQPICNGVPQGSILGPLLFNIFMNDLSYVIEKCTLSTYADDTQIFYADNQLSKIEETINNDLISADIWFARNGMKRNSSKYQAMVLGKHKGTDEPVFKCEESPLPISNTMELLGVTIDDKLNFEKHIAKICRKVSQQVAVLKRMQKMLSFETRRDLYKAFILPHFNYCSETWHFCNKKSADKLELVNKRALRFVFRDKSSPYEELCKRIGLSILREQRLAKILSTVFKILTSDAGPKSLRDLITVRCSTYNLRGTTILDLPKVKSTTFGLRSWRYAASKLWNALPDESRKIQTLTSFKNYLKTLDLTGL</sequence>
<evidence type="ECO:0000313" key="3">
    <source>
        <dbReference type="Proteomes" id="UP000225706"/>
    </source>
</evidence>
<evidence type="ECO:0000259" key="1">
    <source>
        <dbReference type="PROSITE" id="PS50878"/>
    </source>
</evidence>
<dbReference type="EMBL" id="LSMT01000106">
    <property type="protein sequence ID" value="PFX27295.1"/>
    <property type="molecule type" value="Genomic_DNA"/>
</dbReference>
<feature type="domain" description="Reverse transcriptase" evidence="1">
    <location>
        <begin position="1"/>
        <end position="274"/>
    </location>
</feature>
<evidence type="ECO:0000313" key="2">
    <source>
        <dbReference type="EMBL" id="PFX27295.1"/>
    </source>
</evidence>
<keyword evidence="3" id="KW-1185">Reference proteome</keyword>
<dbReference type="Pfam" id="PF00078">
    <property type="entry name" value="RVT_1"/>
    <property type="match status" value="1"/>
</dbReference>
<accession>A0A2B4SFT2</accession>
<dbReference type="OrthoDB" id="5952862at2759"/>
<name>A0A2B4SFT2_STYPI</name>
<dbReference type="AlphaFoldDB" id="A0A2B4SFT2"/>
<protein>
    <submittedName>
        <fullName evidence="2">Putative RNA-directed DNA polymerase from transposon BS</fullName>
    </submittedName>
</protein>
<keyword evidence="2" id="KW-0808">Transferase</keyword>
<proteinExistence type="predicted"/>